<evidence type="ECO:0000313" key="1">
    <source>
        <dbReference type="EMBL" id="GAA2173167.1"/>
    </source>
</evidence>
<sequence>MPVLEIADRDKIPFPSFDGVLLPYHQLRDMVDDPRYADWRTALAEVQGIYLITRFQQREAARRQGRRLRTHSRTMDYARNFCFQPPARVRAEHPIIGSEFS</sequence>
<comment type="caution">
    <text evidence="1">The sequence shown here is derived from an EMBL/GenBank/DDBJ whole genome shotgun (WGS) entry which is preliminary data.</text>
</comment>
<dbReference type="Proteomes" id="UP001500974">
    <property type="component" value="Unassembled WGS sequence"/>
</dbReference>
<evidence type="ECO:0000313" key="2">
    <source>
        <dbReference type="Proteomes" id="UP001500974"/>
    </source>
</evidence>
<organism evidence="1 2">
    <name type="scientific">Arthrobacter parietis</name>
    <dbReference type="NCBI Taxonomy" id="271434"/>
    <lineage>
        <taxon>Bacteria</taxon>
        <taxon>Bacillati</taxon>
        <taxon>Actinomycetota</taxon>
        <taxon>Actinomycetes</taxon>
        <taxon>Micrococcales</taxon>
        <taxon>Micrococcaceae</taxon>
        <taxon>Arthrobacter</taxon>
    </lineage>
</organism>
<keyword evidence="2" id="KW-1185">Reference proteome</keyword>
<dbReference type="EMBL" id="BAAAON010000001">
    <property type="protein sequence ID" value="GAA2173167.1"/>
    <property type="molecule type" value="Genomic_DNA"/>
</dbReference>
<reference evidence="2" key="1">
    <citation type="journal article" date="2019" name="Int. J. Syst. Evol. Microbiol.">
        <title>The Global Catalogue of Microorganisms (GCM) 10K type strain sequencing project: providing services to taxonomists for standard genome sequencing and annotation.</title>
        <authorList>
            <consortium name="The Broad Institute Genomics Platform"/>
            <consortium name="The Broad Institute Genome Sequencing Center for Infectious Disease"/>
            <person name="Wu L."/>
            <person name="Ma J."/>
        </authorList>
    </citation>
    <scope>NUCLEOTIDE SEQUENCE [LARGE SCALE GENOMIC DNA]</scope>
    <source>
        <strain evidence="2">JCM 14917</strain>
    </source>
</reference>
<protein>
    <submittedName>
        <fullName evidence="1">Uncharacterized protein</fullName>
    </submittedName>
</protein>
<gene>
    <name evidence="1" type="ORF">GCM10009784_06460</name>
</gene>
<proteinExistence type="predicted"/>
<name>A0ABP5MEZ2_9MICC</name>
<accession>A0ABP5MEZ2</accession>